<evidence type="ECO:0000256" key="2">
    <source>
        <dbReference type="ARBA" id="ARBA00022692"/>
    </source>
</evidence>
<comment type="caution">
    <text evidence="6">The sequence shown here is derived from an EMBL/GenBank/DDBJ whole genome shotgun (WGS) entry which is preliminary data.</text>
</comment>
<reference evidence="6" key="1">
    <citation type="journal article" date="2020" name="mSystems">
        <title>Genome- and Community-Level Interaction Insights into Carbon Utilization and Element Cycling Functions of Hydrothermarchaeota in Hydrothermal Sediment.</title>
        <authorList>
            <person name="Zhou Z."/>
            <person name="Liu Y."/>
            <person name="Xu W."/>
            <person name="Pan J."/>
            <person name="Luo Z.H."/>
            <person name="Li M."/>
        </authorList>
    </citation>
    <scope>NUCLEOTIDE SEQUENCE [LARGE SCALE GENOMIC DNA]</scope>
    <source>
        <strain evidence="6">SpSt-780</strain>
    </source>
</reference>
<keyword evidence="3 5" id="KW-1133">Transmembrane helix</keyword>
<feature type="transmembrane region" description="Helical" evidence="5">
    <location>
        <begin position="207"/>
        <end position="229"/>
    </location>
</feature>
<feature type="transmembrane region" description="Helical" evidence="5">
    <location>
        <begin position="249"/>
        <end position="265"/>
    </location>
</feature>
<evidence type="ECO:0000256" key="1">
    <source>
        <dbReference type="ARBA" id="ARBA00004141"/>
    </source>
</evidence>
<dbReference type="Gene3D" id="1.20.120.1780">
    <property type="entry name" value="UbiA prenyltransferase"/>
    <property type="match status" value="1"/>
</dbReference>
<evidence type="ECO:0000313" key="6">
    <source>
        <dbReference type="EMBL" id="HGW91604.1"/>
    </source>
</evidence>
<dbReference type="EMBL" id="DTHG01000042">
    <property type="protein sequence ID" value="HGW91604.1"/>
    <property type="molecule type" value="Genomic_DNA"/>
</dbReference>
<accession>A0A7C4Y9N8</accession>
<evidence type="ECO:0008006" key="7">
    <source>
        <dbReference type="Google" id="ProtNLM"/>
    </source>
</evidence>
<keyword evidence="4 5" id="KW-0472">Membrane</keyword>
<organism evidence="6">
    <name type="scientific">candidate division WOR-3 bacterium</name>
    <dbReference type="NCBI Taxonomy" id="2052148"/>
    <lineage>
        <taxon>Bacteria</taxon>
        <taxon>Bacteria division WOR-3</taxon>
    </lineage>
</organism>
<dbReference type="InterPro" id="IPR044878">
    <property type="entry name" value="UbiA_sf"/>
</dbReference>
<evidence type="ECO:0000256" key="4">
    <source>
        <dbReference type="ARBA" id="ARBA00023136"/>
    </source>
</evidence>
<protein>
    <recommendedName>
        <fullName evidence="7">Geranylgeranylglycerol-phosphate geranylgeranyltransferase</fullName>
    </recommendedName>
</protein>
<dbReference type="InterPro" id="IPR050475">
    <property type="entry name" value="Prenyltransferase_related"/>
</dbReference>
<evidence type="ECO:0000256" key="5">
    <source>
        <dbReference type="SAM" id="Phobius"/>
    </source>
</evidence>
<name>A0A7C4Y9N8_UNCW3</name>
<comment type="subcellular location">
    <subcellularLocation>
        <location evidence="1">Membrane</location>
        <topology evidence="1">Multi-pass membrane protein</topology>
    </subcellularLocation>
</comment>
<feature type="transmembrane region" description="Helical" evidence="5">
    <location>
        <begin position="178"/>
        <end position="201"/>
    </location>
</feature>
<feature type="transmembrane region" description="Helical" evidence="5">
    <location>
        <begin position="115"/>
        <end position="134"/>
    </location>
</feature>
<feature type="transmembrane region" description="Helical" evidence="5">
    <location>
        <begin position="29"/>
        <end position="48"/>
    </location>
</feature>
<dbReference type="PANTHER" id="PTHR42723:SF1">
    <property type="entry name" value="CHLOROPHYLL SYNTHASE, CHLOROPLASTIC"/>
    <property type="match status" value="1"/>
</dbReference>
<proteinExistence type="predicted"/>
<dbReference type="Pfam" id="PF01040">
    <property type="entry name" value="UbiA"/>
    <property type="match status" value="1"/>
</dbReference>
<sequence>MRILNGFIASLCVIIGAFLSGDVNKNSILLASVVFICVIAGNIVNDYFDFGIDSVNKPSKFKRWEKFGRRNLLSLSLFLFLIANVISLFSGIFYFFITLTATVLLIVYTPFFKPFLFLGNIFVSGISGFTFILGSITSGNIKPSIFPFLFAFFLHLPREILKDIEDIEGDRKFSLKTLPIVIGESKSFIISFILILLLFFITILSLFFYNIYFKLLMIFIFDIPLIYFVAKSFTMEEMNKRASYLEKRLKFLMVSGLIVIITGGMR</sequence>
<dbReference type="InterPro" id="IPR000537">
    <property type="entry name" value="UbiA_prenyltransferase"/>
</dbReference>
<keyword evidence="2 5" id="KW-0812">Transmembrane</keyword>
<gene>
    <name evidence="6" type="ORF">ENV67_03580</name>
</gene>
<dbReference type="GO" id="GO:0016765">
    <property type="term" value="F:transferase activity, transferring alkyl or aryl (other than methyl) groups"/>
    <property type="evidence" value="ECO:0007669"/>
    <property type="project" value="InterPro"/>
</dbReference>
<dbReference type="Gene3D" id="1.10.357.140">
    <property type="entry name" value="UbiA prenyltransferase"/>
    <property type="match status" value="1"/>
</dbReference>
<dbReference type="GO" id="GO:0016020">
    <property type="term" value="C:membrane"/>
    <property type="evidence" value="ECO:0007669"/>
    <property type="project" value="UniProtKB-SubCell"/>
</dbReference>
<dbReference type="AlphaFoldDB" id="A0A7C4Y9N8"/>
<feature type="transmembrane region" description="Helical" evidence="5">
    <location>
        <begin position="69"/>
        <end position="86"/>
    </location>
</feature>
<evidence type="ECO:0000256" key="3">
    <source>
        <dbReference type="ARBA" id="ARBA00022989"/>
    </source>
</evidence>
<dbReference type="PANTHER" id="PTHR42723">
    <property type="entry name" value="CHLOROPHYLL SYNTHASE"/>
    <property type="match status" value="1"/>
</dbReference>